<evidence type="ECO:0000313" key="3">
    <source>
        <dbReference type="Proteomes" id="UP000006727"/>
    </source>
</evidence>
<reference evidence="1 3" key="1">
    <citation type="journal article" date="2008" name="Science">
        <title>The Physcomitrella genome reveals evolutionary insights into the conquest of land by plants.</title>
        <authorList>
            <person name="Rensing S."/>
            <person name="Lang D."/>
            <person name="Zimmer A."/>
            <person name="Terry A."/>
            <person name="Salamov A."/>
            <person name="Shapiro H."/>
            <person name="Nishiyama T."/>
            <person name="Perroud P.-F."/>
            <person name="Lindquist E."/>
            <person name="Kamisugi Y."/>
            <person name="Tanahashi T."/>
            <person name="Sakakibara K."/>
            <person name="Fujita T."/>
            <person name="Oishi K."/>
            <person name="Shin-I T."/>
            <person name="Kuroki Y."/>
            <person name="Toyoda A."/>
            <person name="Suzuki Y."/>
            <person name="Hashimoto A."/>
            <person name="Yamaguchi K."/>
            <person name="Sugano A."/>
            <person name="Kohara Y."/>
            <person name="Fujiyama A."/>
            <person name="Anterola A."/>
            <person name="Aoki S."/>
            <person name="Ashton N."/>
            <person name="Barbazuk W.B."/>
            <person name="Barker E."/>
            <person name="Bennetzen J."/>
            <person name="Bezanilla M."/>
            <person name="Blankenship R."/>
            <person name="Cho S.H."/>
            <person name="Dutcher S."/>
            <person name="Estelle M."/>
            <person name="Fawcett J.A."/>
            <person name="Gundlach H."/>
            <person name="Hanada K."/>
            <person name="Heyl A."/>
            <person name="Hicks K.A."/>
            <person name="Hugh J."/>
            <person name="Lohr M."/>
            <person name="Mayer K."/>
            <person name="Melkozernov A."/>
            <person name="Murata T."/>
            <person name="Nelson D."/>
            <person name="Pils B."/>
            <person name="Prigge M."/>
            <person name="Reiss B."/>
            <person name="Renner T."/>
            <person name="Rombauts S."/>
            <person name="Rushton P."/>
            <person name="Sanderfoot A."/>
            <person name="Schween G."/>
            <person name="Shiu S.-H."/>
            <person name="Stueber K."/>
            <person name="Theodoulou F.L."/>
            <person name="Tu H."/>
            <person name="Van de Peer Y."/>
            <person name="Verrier P.J."/>
            <person name="Waters E."/>
            <person name="Wood A."/>
            <person name="Yang L."/>
            <person name="Cove D."/>
            <person name="Cuming A."/>
            <person name="Hasebe M."/>
            <person name="Lucas S."/>
            <person name="Mishler D.B."/>
            <person name="Reski R."/>
            <person name="Grigoriev I."/>
            <person name="Quatrano R.S."/>
            <person name="Boore J.L."/>
        </authorList>
    </citation>
    <scope>NUCLEOTIDE SEQUENCE [LARGE SCALE GENOMIC DNA]</scope>
    <source>
        <strain evidence="2 3">cv. Gransden 2004</strain>
    </source>
</reference>
<reference evidence="2" key="3">
    <citation type="submission" date="2020-12" db="UniProtKB">
        <authorList>
            <consortium name="EnsemblPlants"/>
        </authorList>
    </citation>
    <scope>IDENTIFICATION</scope>
</reference>
<dbReference type="EMBL" id="ABEU02000004">
    <property type="protein sequence ID" value="PNR56054.1"/>
    <property type="molecule type" value="Genomic_DNA"/>
</dbReference>
<name>A0A2K1KQJ0_PHYPA</name>
<organism evidence="1">
    <name type="scientific">Physcomitrium patens</name>
    <name type="common">Spreading-leaved earth moss</name>
    <name type="synonym">Physcomitrella patens</name>
    <dbReference type="NCBI Taxonomy" id="3218"/>
    <lineage>
        <taxon>Eukaryota</taxon>
        <taxon>Viridiplantae</taxon>
        <taxon>Streptophyta</taxon>
        <taxon>Embryophyta</taxon>
        <taxon>Bryophyta</taxon>
        <taxon>Bryophytina</taxon>
        <taxon>Bryopsida</taxon>
        <taxon>Funariidae</taxon>
        <taxon>Funariales</taxon>
        <taxon>Funariaceae</taxon>
        <taxon>Physcomitrium</taxon>
    </lineage>
</organism>
<reference evidence="1 3" key="2">
    <citation type="journal article" date="2018" name="Plant J.">
        <title>The Physcomitrella patens chromosome-scale assembly reveals moss genome structure and evolution.</title>
        <authorList>
            <person name="Lang D."/>
            <person name="Ullrich K.K."/>
            <person name="Murat F."/>
            <person name="Fuchs J."/>
            <person name="Jenkins J."/>
            <person name="Haas F.B."/>
            <person name="Piednoel M."/>
            <person name="Gundlach H."/>
            <person name="Van Bel M."/>
            <person name="Meyberg R."/>
            <person name="Vives C."/>
            <person name="Morata J."/>
            <person name="Symeonidi A."/>
            <person name="Hiss M."/>
            <person name="Muchero W."/>
            <person name="Kamisugi Y."/>
            <person name="Saleh O."/>
            <person name="Blanc G."/>
            <person name="Decker E.L."/>
            <person name="van Gessel N."/>
            <person name="Grimwood J."/>
            <person name="Hayes R.D."/>
            <person name="Graham S.W."/>
            <person name="Gunter L.E."/>
            <person name="McDaniel S.F."/>
            <person name="Hoernstein S.N.W."/>
            <person name="Larsson A."/>
            <person name="Li F.W."/>
            <person name="Perroud P.F."/>
            <person name="Phillips J."/>
            <person name="Ranjan P."/>
            <person name="Rokshar D.S."/>
            <person name="Rothfels C.J."/>
            <person name="Schneider L."/>
            <person name="Shu S."/>
            <person name="Stevenson D.W."/>
            <person name="Thummler F."/>
            <person name="Tillich M."/>
            <person name="Villarreal Aguilar J.C."/>
            <person name="Widiez T."/>
            <person name="Wong G.K."/>
            <person name="Wymore A."/>
            <person name="Zhang Y."/>
            <person name="Zimmer A.D."/>
            <person name="Quatrano R.S."/>
            <person name="Mayer K.F.X."/>
            <person name="Goodstein D."/>
            <person name="Casacuberta J.M."/>
            <person name="Vandepoele K."/>
            <person name="Reski R."/>
            <person name="Cuming A.C."/>
            <person name="Tuskan G.A."/>
            <person name="Maumus F."/>
            <person name="Salse J."/>
            <person name="Schmutz J."/>
            <person name="Rensing S.A."/>
        </authorList>
    </citation>
    <scope>NUCLEOTIDE SEQUENCE [LARGE SCALE GENOMIC DNA]</scope>
    <source>
        <strain evidence="2 3">cv. Gransden 2004</strain>
    </source>
</reference>
<dbReference type="EnsemblPlants" id="Pp3c4_30547V3.1">
    <property type="protein sequence ID" value="Pp3c4_30547V3.1"/>
    <property type="gene ID" value="Pp3c4_30547"/>
</dbReference>
<evidence type="ECO:0000313" key="1">
    <source>
        <dbReference type="EMBL" id="PNR56054.1"/>
    </source>
</evidence>
<accession>A0A2K1KQJ0</accession>
<evidence type="ECO:0000313" key="2">
    <source>
        <dbReference type="EnsemblPlants" id="Pp3c4_30547V3.1"/>
    </source>
</evidence>
<protein>
    <submittedName>
        <fullName evidence="1 2">Uncharacterized protein</fullName>
    </submittedName>
</protein>
<dbReference type="Gramene" id="Pp3c4_30547V3.1">
    <property type="protein sequence ID" value="Pp3c4_30547V3.1"/>
    <property type="gene ID" value="Pp3c4_30547"/>
</dbReference>
<gene>
    <name evidence="1" type="ORF">PHYPA_006951</name>
</gene>
<proteinExistence type="predicted"/>
<dbReference type="InParanoid" id="A0A2K1KQJ0"/>
<sequence>MQESDYSEEVNQQDDFENRCRSLSLSLSLSLNGGPKGSAWSRIQHETRLNYTQTLPFCDPATPVARPLNRQRNSILKETHTNGAGVAHTHNTARTSAASLEGTHQEACQFHDWCVKLSPSLSFLLRLQSASGSPQDHTFSIIDYMIVAPRMLWNLVQRRWKLLEEIMRGWNLPYHHHWREAVIASVVGCDGGWGDSLHDSPTDHTARARKPFVSRQLGVCGGGGS</sequence>
<dbReference type="Proteomes" id="UP000006727">
    <property type="component" value="Chromosome 4"/>
</dbReference>
<dbReference type="AlphaFoldDB" id="A0A2K1KQJ0"/>
<keyword evidence="3" id="KW-1185">Reference proteome</keyword>